<keyword evidence="9" id="KW-0238">DNA-binding</keyword>
<name>A0A2T2WU15_9FIRM</name>
<protein>
    <recommendedName>
        <fullName evidence="3 10">Beta sliding clamp</fullName>
    </recommendedName>
</protein>
<dbReference type="EMBL" id="PXYT01000050">
    <property type="protein sequence ID" value="PSR25725.1"/>
    <property type="molecule type" value="Genomic_DNA"/>
</dbReference>
<dbReference type="Gene3D" id="3.70.10.10">
    <property type="match status" value="1"/>
</dbReference>
<dbReference type="SMART" id="SM00480">
    <property type="entry name" value="POL3Bc"/>
    <property type="match status" value="1"/>
</dbReference>
<keyword evidence="4 10" id="KW-0963">Cytoplasm</keyword>
<dbReference type="Pfam" id="PF02767">
    <property type="entry name" value="DNA_pol3_beta_2"/>
    <property type="match status" value="1"/>
</dbReference>
<comment type="caution">
    <text evidence="14">The sequence shown here is derived from an EMBL/GenBank/DDBJ whole genome shotgun (WGS) entry which is preliminary data.</text>
</comment>
<evidence type="ECO:0000256" key="2">
    <source>
        <dbReference type="ARBA" id="ARBA00010752"/>
    </source>
</evidence>
<dbReference type="Pfam" id="PF02768">
    <property type="entry name" value="DNA_pol3_beta_3"/>
    <property type="match status" value="1"/>
</dbReference>
<keyword evidence="5 10" id="KW-0808">Transferase</keyword>
<evidence type="ECO:0000256" key="1">
    <source>
        <dbReference type="ARBA" id="ARBA00004496"/>
    </source>
</evidence>
<evidence type="ECO:0000313" key="15">
    <source>
        <dbReference type="Proteomes" id="UP000242699"/>
    </source>
</evidence>
<keyword evidence="7 10" id="KW-0235">DNA replication</keyword>
<sequence>MKFSAAQDQTATALQQVIRVIQPQNTMAIATGVQLQAQAGRLQLSATDLSNHMLAEIPCDVSEPGYVVLPASIFNDFIHRLPTATFELSTHSESGRVTIRYGRNSAIINGFGREMLPEFPRIRSNPNQTIELPAGTLVSLSRELLFACSKDDTRPILKGIYVTVGNGKLVSVSTDGSRLSHAWFPVPAYRDSEQSVVMSPKVLSEGARINGSDPTTIKFGSGLIELSVPGLTFTGRLLDGQYPDYARVIPDAYVTQCRMSLTELRGAVERVSLITSKDRSTPLRIRVEYGIVELSAEAAEIGQAKEVIECSTEGQDLDILFNPAYILDAIKSLDSEELIFEFSGVQSPAKIRGTDNSSYFHILLPLRQLV</sequence>
<evidence type="ECO:0000256" key="7">
    <source>
        <dbReference type="ARBA" id="ARBA00022705"/>
    </source>
</evidence>
<feature type="domain" description="DNA polymerase III beta sliding clamp C-terminal" evidence="13">
    <location>
        <begin position="247"/>
        <end position="367"/>
    </location>
</feature>
<dbReference type="PIRSF" id="PIRSF000804">
    <property type="entry name" value="DNA_pol_III_b"/>
    <property type="match status" value="1"/>
</dbReference>
<dbReference type="InterPro" id="IPR046938">
    <property type="entry name" value="DNA_clamp_sf"/>
</dbReference>
<dbReference type="CDD" id="cd00140">
    <property type="entry name" value="beta_clamp"/>
    <property type="match status" value="1"/>
</dbReference>
<evidence type="ECO:0000256" key="3">
    <source>
        <dbReference type="ARBA" id="ARBA00021035"/>
    </source>
</evidence>
<evidence type="ECO:0000259" key="12">
    <source>
        <dbReference type="Pfam" id="PF02767"/>
    </source>
</evidence>
<dbReference type="InterPro" id="IPR022637">
    <property type="entry name" value="DNA_polIII_beta_cen"/>
</dbReference>
<gene>
    <name evidence="14" type="primary">dnaN</name>
    <name evidence="14" type="ORF">C7B43_16130</name>
</gene>
<feature type="domain" description="DNA polymerase III beta sliding clamp central" evidence="12">
    <location>
        <begin position="133"/>
        <end position="244"/>
    </location>
</feature>
<evidence type="ECO:0000256" key="10">
    <source>
        <dbReference type="PIRNR" id="PIRNR000804"/>
    </source>
</evidence>
<evidence type="ECO:0000256" key="5">
    <source>
        <dbReference type="ARBA" id="ARBA00022679"/>
    </source>
</evidence>
<accession>A0A2T2WU15</accession>
<comment type="subcellular location">
    <subcellularLocation>
        <location evidence="1 10">Cytoplasm</location>
    </subcellularLocation>
</comment>
<dbReference type="InterPro" id="IPR001001">
    <property type="entry name" value="DNA_polIII_beta"/>
</dbReference>
<dbReference type="SUPFAM" id="SSF55979">
    <property type="entry name" value="DNA clamp"/>
    <property type="match status" value="3"/>
</dbReference>
<dbReference type="GO" id="GO:0005737">
    <property type="term" value="C:cytoplasm"/>
    <property type="evidence" value="ECO:0007669"/>
    <property type="project" value="UniProtKB-SubCell"/>
</dbReference>
<dbReference type="AlphaFoldDB" id="A0A2T2WU15"/>
<dbReference type="GO" id="GO:0003677">
    <property type="term" value="F:DNA binding"/>
    <property type="evidence" value="ECO:0007669"/>
    <property type="project" value="UniProtKB-UniRule"/>
</dbReference>
<dbReference type="GO" id="GO:0008408">
    <property type="term" value="F:3'-5' exonuclease activity"/>
    <property type="evidence" value="ECO:0007669"/>
    <property type="project" value="InterPro"/>
</dbReference>
<dbReference type="GO" id="GO:0009360">
    <property type="term" value="C:DNA polymerase III complex"/>
    <property type="evidence" value="ECO:0007669"/>
    <property type="project" value="InterPro"/>
</dbReference>
<evidence type="ECO:0000313" key="14">
    <source>
        <dbReference type="EMBL" id="PSR25725.1"/>
    </source>
</evidence>
<keyword evidence="8 10" id="KW-0239">DNA-directed DNA polymerase</keyword>
<reference evidence="14 15" key="1">
    <citation type="journal article" date="2014" name="BMC Genomics">
        <title>Comparison of environmental and isolate Sulfobacillus genomes reveals diverse carbon, sulfur, nitrogen, and hydrogen metabolisms.</title>
        <authorList>
            <person name="Justice N.B."/>
            <person name="Norman A."/>
            <person name="Brown C.T."/>
            <person name="Singh A."/>
            <person name="Thomas B.C."/>
            <person name="Banfield J.F."/>
        </authorList>
    </citation>
    <scope>NUCLEOTIDE SEQUENCE [LARGE SCALE GENOMIC DNA]</scope>
    <source>
        <strain evidence="14">AMDSBA1</strain>
    </source>
</reference>
<dbReference type="InterPro" id="IPR022634">
    <property type="entry name" value="DNA_polIII_beta_N"/>
</dbReference>
<dbReference type="Pfam" id="PF00712">
    <property type="entry name" value="DNA_pol3_beta"/>
    <property type="match status" value="1"/>
</dbReference>
<evidence type="ECO:0000256" key="6">
    <source>
        <dbReference type="ARBA" id="ARBA00022695"/>
    </source>
</evidence>
<evidence type="ECO:0000256" key="4">
    <source>
        <dbReference type="ARBA" id="ARBA00022490"/>
    </source>
</evidence>
<dbReference type="InterPro" id="IPR022635">
    <property type="entry name" value="DNA_polIII_beta_C"/>
</dbReference>
<dbReference type="Gene3D" id="3.10.150.10">
    <property type="entry name" value="DNA Polymerase III, subunit A, domain 2"/>
    <property type="match status" value="1"/>
</dbReference>
<comment type="subunit">
    <text evidence="10">Forms a ring-shaped head-to-tail homodimer around DNA.</text>
</comment>
<dbReference type="PANTHER" id="PTHR30478">
    <property type="entry name" value="DNA POLYMERASE III SUBUNIT BETA"/>
    <property type="match status" value="1"/>
</dbReference>
<dbReference type="NCBIfam" id="TIGR00663">
    <property type="entry name" value="dnan"/>
    <property type="match status" value="1"/>
</dbReference>
<comment type="similarity">
    <text evidence="2 10">Belongs to the beta sliding clamp family.</text>
</comment>
<evidence type="ECO:0000256" key="9">
    <source>
        <dbReference type="ARBA" id="ARBA00023125"/>
    </source>
</evidence>
<keyword evidence="6 10" id="KW-0548">Nucleotidyltransferase</keyword>
<dbReference type="Proteomes" id="UP000242699">
    <property type="component" value="Unassembled WGS sequence"/>
</dbReference>
<evidence type="ECO:0000259" key="11">
    <source>
        <dbReference type="Pfam" id="PF00712"/>
    </source>
</evidence>
<feature type="domain" description="DNA polymerase III beta sliding clamp N-terminal" evidence="11">
    <location>
        <begin position="1"/>
        <end position="107"/>
    </location>
</feature>
<comment type="function">
    <text evidence="10">Confers DNA tethering and processivity to DNA polymerases and other proteins. Acts as a clamp, forming a ring around DNA (a reaction catalyzed by the clamp-loading complex) which diffuses in an ATP-independent manner freely and bidirectionally along dsDNA. Initially characterized for its ability to contact the catalytic subunit of DNA polymerase III (Pol III), a complex, multichain enzyme responsible for most of the replicative synthesis in bacteria; Pol III exhibits 3'-5' exonuclease proofreading activity. The beta chain is required for initiation of replication as well as for processivity of DNA replication.</text>
</comment>
<dbReference type="PANTHER" id="PTHR30478:SF0">
    <property type="entry name" value="BETA SLIDING CLAMP"/>
    <property type="match status" value="1"/>
</dbReference>
<dbReference type="GO" id="GO:0006271">
    <property type="term" value="P:DNA strand elongation involved in DNA replication"/>
    <property type="evidence" value="ECO:0007669"/>
    <property type="project" value="TreeGrafter"/>
</dbReference>
<dbReference type="GO" id="GO:0003887">
    <property type="term" value="F:DNA-directed DNA polymerase activity"/>
    <property type="evidence" value="ECO:0007669"/>
    <property type="project" value="UniProtKB-UniRule"/>
</dbReference>
<evidence type="ECO:0000259" key="13">
    <source>
        <dbReference type="Pfam" id="PF02768"/>
    </source>
</evidence>
<proteinExistence type="inferred from homology"/>
<organism evidence="14 15">
    <name type="scientific">Sulfobacillus benefaciens</name>
    <dbReference type="NCBI Taxonomy" id="453960"/>
    <lineage>
        <taxon>Bacteria</taxon>
        <taxon>Bacillati</taxon>
        <taxon>Bacillota</taxon>
        <taxon>Clostridia</taxon>
        <taxon>Eubacteriales</taxon>
        <taxon>Clostridiales Family XVII. Incertae Sedis</taxon>
        <taxon>Sulfobacillus</taxon>
    </lineage>
</organism>
<evidence type="ECO:0000256" key="8">
    <source>
        <dbReference type="ARBA" id="ARBA00022932"/>
    </source>
</evidence>